<evidence type="ECO:0000313" key="4">
    <source>
        <dbReference type="Proteomes" id="UP000509383"/>
    </source>
</evidence>
<dbReference type="Pfam" id="PF08787">
    <property type="entry name" value="Alginate_lyase2"/>
    <property type="match status" value="1"/>
</dbReference>
<protein>
    <submittedName>
        <fullName evidence="2">Polysaccharide lyase family 7 protein</fullName>
    </submittedName>
</protein>
<dbReference type="Proteomes" id="UP001054892">
    <property type="component" value="Unassembled WGS sequence"/>
</dbReference>
<dbReference type="Gene3D" id="2.60.120.200">
    <property type="match status" value="1"/>
</dbReference>
<dbReference type="RefSeq" id="WP_173174025.1">
    <property type="nucleotide sequence ID" value="NZ_AP023189.1"/>
</dbReference>
<dbReference type="InterPro" id="IPR013320">
    <property type="entry name" value="ConA-like_dom_sf"/>
</dbReference>
<proteinExistence type="predicted"/>
<reference evidence="2 4" key="1">
    <citation type="submission" date="2020-05" db="EMBL/GenBank/DDBJ databases">
        <title>Characterization of novel class B3 metallo-beta-lactamase from novel Pseudomonas species.</title>
        <authorList>
            <person name="Yamada K."/>
            <person name="Aoki K."/>
            <person name="Ishii Y."/>
        </authorList>
    </citation>
    <scope>NUCLEOTIDE SEQUENCE [LARGE SCALE GENOMIC DNA]</scope>
    <source>
        <strain evidence="2 4">TUM18999</strain>
        <strain evidence="3 5">TUM20286</strain>
    </source>
</reference>
<evidence type="ECO:0000259" key="1">
    <source>
        <dbReference type="Pfam" id="PF08787"/>
    </source>
</evidence>
<dbReference type="InterPro" id="IPR014895">
    <property type="entry name" value="Alginate_lyase_2"/>
</dbReference>
<evidence type="ECO:0000313" key="2">
    <source>
        <dbReference type="EMBL" id="BCG23799.1"/>
    </source>
</evidence>
<evidence type="ECO:0000313" key="3">
    <source>
        <dbReference type="EMBL" id="GJN51843.1"/>
    </source>
</evidence>
<sequence>MIDLSTWKLDIPTHESATLITTQRLNNGYESQYFRRNDDGSVTFWVPVTGSTSEDARYPRSELRETQADGTLSYWNYQSADNYLSAVLSVQQVPSKNKIVIGQIHSKDEAGSQNDPLLKLQYHYKDGTGRVEALLRKRPGDKEVENILLAENVDIGERFGYDLRLTPSGRLGITVTSKGDDGGLFRQLSGYWGNQQLYFKAGAYIQDNSGPGNEGGRVTFYWLNSLHR</sequence>
<name>A0A6J4E368_9PSED</name>
<dbReference type="Proteomes" id="UP000509383">
    <property type="component" value="Chromosome"/>
</dbReference>
<evidence type="ECO:0000313" key="5">
    <source>
        <dbReference type="Proteomes" id="UP001054892"/>
    </source>
</evidence>
<gene>
    <name evidence="2" type="ORF">TUM18999_19900</name>
    <name evidence="3" type="ORF">TUM20286_15950</name>
</gene>
<organism evidence="2 4">
    <name type="scientific">Pseudomonas tohonis</name>
    <dbReference type="NCBI Taxonomy" id="2725477"/>
    <lineage>
        <taxon>Bacteria</taxon>
        <taxon>Pseudomonadati</taxon>
        <taxon>Pseudomonadota</taxon>
        <taxon>Gammaproteobacteria</taxon>
        <taxon>Pseudomonadales</taxon>
        <taxon>Pseudomonadaceae</taxon>
        <taxon>Pseudomonas</taxon>
    </lineage>
</organism>
<feature type="domain" description="Alginate lyase 2" evidence="1">
    <location>
        <begin position="2"/>
        <end position="224"/>
    </location>
</feature>
<dbReference type="KEGG" id="ptw:TUM18999_19900"/>
<dbReference type="GO" id="GO:0016829">
    <property type="term" value="F:lyase activity"/>
    <property type="evidence" value="ECO:0007669"/>
    <property type="project" value="UniProtKB-KW"/>
</dbReference>
<keyword evidence="2" id="KW-0456">Lyase</keyword>
<dbReference type="AlphaFoldDB" id="A0A6J4E368"/>
<dbReference type="EMBL" id="AP023189">
    <property type="protein sequence ID" value="BCG23799.1"/>
    <property type="molecule type" value="Genomic_DNA"/>
</dbReference>
<dbReference type="SUPFAM" id="SSF49899">
    <property type="entry name" value="Concanavalin A-like lectins/glucanases"/>
    <property type="match status" value="1"/>
</dbReference>
<accession>A0A6J4E368</accession>
<keyword evidence="5" id="KW-1185">Reference proteome</keyword>
<dbReference type="EMBL" id="BQKM01000002">
    <property type="protein sequence ID" value="GJN51843.1"/>
    <property type="molecule type" value="Genomic_DNA"/>
</dbReference>